<dbReference type="Proteomes" id="UP001281761">
    <property type="component" value="Unassembled WGS sequence"/>
</dbReference>
<evidence type="ECO:0000256" key="1">
    <source>
        <dbReference type="SAM" id="MobiDB-lite"/>
    </source>
</evidence>
<reference evidence="2 3" key="1">
    <citation type="journal article" date="2022" name="bioRxiv">
        <title>Genomics of Preaxostyla Flagellates Illuminates Evolutionary Transitions and the Path Towards Mitochondrial Loss.</title>
        <authorList>
            <person name="Novak L.V.F."/>
            <person name="Treitli S.C."/>
            <person name="Pyrih J."/>
            <person name="Halakuc P."/>
            <person name="Pipaliya S.V."/>
            <person name="Vacek V."/>
            <person name="Brzon O."/>
            <person name="Soukal P."/>
            <person name="Eme L."/>
            <person name="Dacks J.B."/>
            <person name="Karnkowska A."/>
            <person name="Elias M."/>
            <person name="Hampl V."/>
        </authorList>
    </citation>
    <scope>NUCLEOTIDE SEQUENCE [LARGE SCALE GENOMIC DNA]</scope>
    <source>
        <strain evidence="2">NAU3</strain>
        <tissue evidence="2">Gut</tissue>
    </source>
</reference>
<proteinExistence type="predicted"/>
<keyword evidence="3" id="KW-1185">Reference proteome</keyword>
<dbReference type="EMBL" id="JARBJD010000687">
    <property type="protein sequence ID" value="KAK2940339.1"/>
    <property type="molecule type" value="Genomic_DNA"/>
</dbReference>
<comment type="caution">
    <text evidence="2">The sequence shown here is derived from an EMBL/GenBank/DDBJ whole genome shotgun (WGS) entry which is preliminary data.</text>
</comment>
<protein>
    <submittedName>
        <fullName evidence="2">Uncharacterized protein</fullName>
    </submittedName>
</protein>
<accession>A0ABQ9WLK0</accession>
<name>A0ABQ9WLK0_9EUKA</name>
<feature type="region of interest" description="Disordered" evidence="1">
    <location>
        <begin position="1"/>
        <end position="26"/>
    </location>
</feature>
<evidence type="ECO:0000313" key="3">
    <source>
        <dbReference type="Proteomes" id="UP001281761"/>
    </source>
</evidence>
<organism evidence="2 3">
    <name type="scientific">Blattamonas nauphoetae</name>
    <dbReference type="NCBI Taxonomy" id="2049346"/>
    <lineage>
        <taxon>Eukaryota</taxon>
        <taxon>Metamonada</taxon>
        <taxon>Preaxostyla</taxon>
        <taxon>Oxymonadida</taxon>
        <taxon>Blattamonas</taxon>
    </lineage>
</organism>
<sequence length="241" mass="27611">MSSFSSEERDDTMDPSSHQSNTAAKKLSQEECLALIEKLERENTKKDTEITRLNEALEQENEHSVKQLGDKDECNILTLINALTSRTAAEDFDNLQEQRPTGVELVVCVYPHLKAETQIEFLSHLLMLCTSYQEYESQLDALVTHPSLEVRLLTALDLITEHEHEDLQPLISQLSKTIRDVLITSTQMFFTKDDKQTLRKFKELADKGITSPTIEDSRKTTLHSVYVVVNRILENRLFTQT</sequence>
<evidence type="ECO:0000313" key="2">
    <source>
        <dbReference type="EMBL" id="KAK2940339.1"/>
    </source>
</evidence>
<gene>
    <name evidence="2" type="ORF">BLNAU_24749</name>
</gene>
<feature type="compositionally biased region" description="Polar residues" evidence="1">
    <location>
        <begin position="14"/>
        <end position="23"/>
    </location>
</feature>